<keyword evidence="1" id="KW-0863">Zinc-finger</keyword>
<feature type="domain" description="SWIM-type" evidence="2">
    <location>
        <begin position="411"/>
        <end position="452"/>
    </location>
</feature>
<accession>A0ABZ1H7L5</accession>
<dbReference type="InterPro" id="IPR007527">
    <property type="entry name" value="Znf_SWIM"/>
</dbReference>
<evidence type="ECO:0000313" key="4">
    <source>
        <dbReference type="Proteomes" id="UP001340816"/>
    </source>
</evidence>
<keyword evidence="4" id="KW-1185">Reference proteome</keyword>
<sequence>MTSLIHSYTYLQPSAVSESAAGRTLALETSGGATPAGEVANPRFFHGFLTAPAAAAAALLTVADVAATRYYQPAAPASLDPVVTADGDRLRMESFSGCCGVHARLDVLAPGLDGDDVGHGTTNVDINSPLRRALARIGGLDPLQLTVGPNELEVTTFDGRFVEKQVPLPERWLRGFAEAQVLAAGFTLRAEIPAPEASAFLRTLPRPTLRPSARTTRWVVPVGGRTLRPTSRPSPDAVCLPGPERLLALQQVLRHATTVRVYAPVRAESDAAAVVWEVQLPGMRLTLMLSQNASRGFSGEGGVLHDLATGATADDADLVSALLAWEPRIDVAELSRQTGLPAERVRAALTVLGTSGQIGYDLAEEAHFHRHLPFSAGGAEARNPRLRGARALVAEGAVRLDGALARVGKGDHVHVVRADDAGRLSCTCLWWAKYRGGRGPCRHALAVSMVRDTTTRAAR</sequence>
<gene>
    <name evidence="3" type="ORF">OHB35_10005</name>
</gene>
<keyword evidence="1" id="KW-0479">Metal-binding</keyword>
<name>A0ABZ1H7L5_STRPH</name>
<keyword evidence="1" id="KW-0862">Zinc</keyword>
<protein>
    <submittedName>
        <fullName evidence="3">SWIM zinc finger domain-containing protein</fullName>
    </submittedName>
</protein>
<proteinExistence type="predicted"/>
<organism evidence="3 4">
    <name type="scientific">Streptomyces phaeochromogenes</name>
    <dbReference type="NCBI Taxonomy" id="1923"/>
    <lineage>
        <taxon>Bacteria</taxon>
        <taxon>Bacillati</taxon>
        <taxon>Actinomycetota</taxon>
        <taxon>Actinomycetes</taxon>
        <taxon>Kitasatosporales</taxon>
        <taxon>Streptomycetaceae</taxon>
        <taxon>Streptomyces</taxon>
        <taxon>Streptomyces phaeochromogenes group</taxon>
    </lineage>
</organism>
<dbReference type="PROSITE" id="PS50966">
    <property type="entry name" value="ZF_SWIM"/>
    <property type="match status" value="1"/>
</dbReference>
<evidence type="ECO:0000256" key="1">
    <source>
        <dbReference type="PROSITE-ProRule" id="PRU00325"/>
    </source>
</evidence>
<dbReference type="Pfam" id="PF04434">
    <property type="entry name" value="SWIM"/>
    <property type="match status" value="1"/>
</dbReference>
<evidence type="ECO:0000259" key="2">
    <source>
        <dbReference type="PROSITE" id="PS50966"/>
    </source>
</evidence>
<dbReference type="Proteomes" id="UP001340816">
    <property type="component" value="Chromosome"/>
</dbReference>
<dbReference type="EMBL" id="CP109135">
    <property type="protein sequence ID" value="WSD13541.1"/>
    <property type="molecule type" value="Genomic_DNA"/>
</dbReference>
<reference evidence="3 4" key="1">
    <citation type="submission" date="2022-10" db="EMBL/GenBank/DDBJ databases">
        <title>The complete genomes of actinobacterial strains from the NBC collection.</title>
        <authorList>
            <person name="Joergensen T.S."/>
            <person name="Alvarez Arevalo M."/>
            <person name="Sterndorff E.B."/>
            <person name="Faurdal D."/>
            <person name="Vuksanovic O."/>
            <person name="Mourched A.-S."/>
            <person name="Charusanti P."/>
            <person name="Shaw S."/>
            <person name="Blin K."/>
            <person name="Weber T."/>
        </authorList>
    </citation>
    <scope>NUCLEOTIDE SEQUENCE [LARGE SCALE GENOMIC DNA]</scope>
    <source>
        <strain evidence="3 4">NBC 01752</strain>
    </source>
</reference>
<evidence type="ECO:0000313" key="3">
    <source>
        <dbReference type="EMBL" id="WSD13541.1"/>
    </source>
</evidence>